<feature type="binding site" evidence="5">
    <location>
        <position position="111"/>
    </location>
    <ligand>
        <name>substrate</name>
    </ligand>
</feature>
<dbReference type="Pfam" id="PF00248">
    <property type="entry name" value="Aldo_ket_red"/>
    <property type="match status" value="1"/>
</dbReference>
<dbReference type="GO" id="GO:0016616">
    <property type="term" value="F:oxidoreductase activity, acting on the CH-OH group of donors, NAD or NADP as acceptor"/>
    <property type="evidence" value="ECO:0007669"/>
    <property type="project" value="UniProtKB-ARBA"/>
</dbReference>
<organism evidence="9 10">
    <name type="scientific">Sporosarcina thermotolerans</name>
    <dbReference type="NCBI Taxonomy" id="633404"/>
    <lineage>
        <taxon>Bacteria</taxon>
        <taxon>Bacillati</taxon>
        <taxon>Bacillota</taxon>
        <taxon>Bacilli</taxon>
        <taxon>Bacillales</taxon>
        <taxon>Caryophanaceae</taxon>
        <taxon>Sporosarcina</taxon>
    </lineage>
</organism>
<dbReference type="PANTHER" id="PTHR43827">
    <property type="entry name" value="2,5-DIKETO-D-GLUCONIC ACID REDUCTASE"/>
    <property type="match status" value="1"/>
</dbReference>
<reference evidence="9 10" key="1">
    <citation type="submission" date="2023-06" db="EMBL/GenBank/DDBJ databases">
        <title>Sporosarcina sp. nov., isolated from Korean traditional fermented seafood 'Jeotgal'.</title>
        <authorList>
            <person name="Yang A.I."/>
            <person name="Shin N.-R."/>
        </authorList>
    </citation>
    <scope>NUCLEOTIDE SEQUENCE [LARGE SCALE GENOMIC DNA]</scope>
    <source>
        <strain evidence="9 10">KCTC43456</strain>
    </source>
</reference>
<dbReference type="Gene3D" id="3.20.20.100">
    <property type="entry name" value="NADP-dependent oxidoreductase domain"/>
    <property type="match status" value="1"/>
</dbReference>
<evidence type="ECO:0000256" key="3">
    <source>
        <dbReference type="ARBA" id="ARBA00023002"/>
    </source>
</evidence>
<dbReference type="InterPro" id="IPR018170">
    <property type="entry name" value="Aldo/ket_reductase_CS"/>
</dbReference>
<comment type="similarity">
    <text evidence="1">Belongs to the aldo/keto reductase family.</text>
</comment>
<gene>
    <name evidence="9" type="ORF">QTL97_18325</name>
</gene>
<dbReference type="SUPFAM" id="SSF51430">
    <property type="entry name" value="NAD(P)-linked oxidoreductase"/>
    <property type="match status" value="1"/>
</dbReference>
<evidence type="ECO:0000256" key="6">
    <source>
        <dbReference type="PIRSR" id="PIRSR000097-3"/>
    </source>
</evidence>
<name>A0AAW9AGS1_9BACL</name>
<protein>
    <submittedName>
        <fullName evidence="9">Aldo/keto reductase</fullName>
    </submittedName>
</protein>
<dbReference type="PROSITE" id="PS00063">
    <property type="entry name" value="ALDOKETO_REDUCTASE_3"/>
    <property type="match status" value="1"/>
</dbReference>
<feature type="domain" description="NADP-dependent oxidoreductase" evidence="8">
    <location>
        <begin position="23"/>
        <end position="261"/>
    </location>
</feature>
<keyword evidence="10" id="KW-1185">Reference proteome</keyword>
<dbReference type="FunFam" id="3.20.20.100:FF:000015">
    <property type="entry name" value="Oxidoreductase, aldo/keto reductase family"/>
    <property type="match status" value="1"/>
</dbReference>
<dbReference type="RefSeq" id="WP_283734094.1">
    <property type="nucleotide sequence ID" value="NZ_CP125968.1"/>
</dbReference>
<evidence type="ECO:0000256" key="5">
    <source>
        <dbReference type="PIRSR" id="PIRSR000097-2"/>
    </source>
</evidence>
<dbReference type="InterPro" id="IPR020471">
    <property type="entry name" value="AKR"/>
</dbReference>
<dbReference type="InterPro" id="IPR036812">
    <property type="entry name" value="NAD(P)_OxRdtase_dom_sf"/>
</dbReference>
<keyword evidence="2" id="KW-0521">NADP</keyword>
<keyword evidence="3" id="KW-0560">Oxidoreductase</keyword>
<evidence type="ECO:0000256" key="1">
    <source>
        <dbReference type="ARBA" id="ARBA00007905"/>
    </source>
</evidence>
<evidence type="ECO:0000256" key="4">
    <source>
        <dbReference type="PIRSR" id="PIRSR000097-1"/>
    </source>
</evidence>
<dbReference type="EMBL" id="JAUBDJ010000022">
    <property type="protein sequence ID" value="MDW0118881.1"/>
    <property type="molecule type" value="Genomic_DNA"/>
</dbReference>
<dbReference type="PANTHER" id="PTHR43827:SF3">
    <property type="entry name" value="NADP-DEPENDENT OXIDOREDUCTASE DOMAIN-CONTAINING PROTEIN"/>
    <property type="match status" value="1"/>
</dbReference>
<feature type="site" description="Lowers pKa of active site Tyr" evidence="6">
    <location>
        <position position="78"/>
    </location>
</feature>
<dbReference type="Proteomes" id="UP001271648">
    <property type="component" value="Unassembled WGS sequence"/>
</dbReference>
<proteinExistence type="inferred from homology"/>
<evidence type="ECO:0000259" key="8">
    <source>
        <dbReference type="Pfam" id="PF00248"/>
    </source>
</evidence>
<evidence type="ECO:0000256" key="7">
    <source>
        <dbReference type="SAM" id="MobiDB-lite"/>
    </source>
</evidence>
<dbReference type="PRINTS" id="PR00069">
    <property type="entry name" value="ALDKETRDTASE"/>
</dbReference>
<evidence type="ECO:0000313" key="9">
    <source>
        <dbReference type="EMBL" id="MDW0118881.1"/>
    </source>
</evidence>
<accession>A0AAW9AGS1</accession>
<feature type="region of interest" description="Disordered" evidence="7">
    <location>
        <begin position="258"/>
        <end position="282"/>
    </location>
</feature>
<feature type="active site" description="Proton donor" evidence="4">
    <location>
        <position position="53"/>
    </location>
</feature>
<sequence length="282" mass="32260">MKNFDDKITLVNGVEMPQLGLGVYKMTNPEETFEAITYALQNGYRAIDTAAIYNNERETGEAVRQSGIPREELFITSKVWNDDQGYDETLRAFEASLERLGMDYLDLYLTHWPVANKYVDTYRAIERLYDEKLIRSTGVSNHHIHHLEKIFNVANVKPMVNQIELHPNLSQETLRNFCREHEIAVTSWSPLARGALLDSPLLTEIGLKYGKSPAQVIIKWHLQHGLIVIPKSVTPERIKSNIEVKDFELAPEDMMKIDSLNKDERRGTNPDKFGSKSNVGVM</sequence>
<comment type="caution">
    <text evidence="9">The sequence shown here is derived from an EMBL/GenBank/DDBJ whole genome shotgun (WGS) entry which is preliminary data.</text>
</comment>
<feature type="compositionally biased region" description="Basic and acidic residues" evidence="7">
    <location>
        <begin position="258"/>
        <end position="269"/>
    </location>
</feature>
<dbReference type="InterPro" id="IPR023210">
    <property type="entry name" value="NADP_OxRdtase_dom"/>
</dbReference>
<dbReference type="AlphaFoldDB" id="A0AAW9AGS1"/>
<dbReference type="PIRSF" id="PIRSF000097">
    <property type="entry name" value="AKR"/>
    <property type="match status" value="1"/>
</dbReference>
<evidence type="ECO:0000313" key="10">
    <source>
        <dbReference type="Proteomes" id="UP001271648"/>
    </source>
</evidence>
<evidence type="ECO:0000256" key="2">
    <source>
        <dbReference type="ARBA" id="ARBA00022857"/>
    </source>
</evidence>